<proteinExistence type="predicted"/>
<dbReference type="eggNOG" id="KOG1965">
    <property type="taxonomic scope" value="Eukaryota"/>
</dbReference>
<feature type="region of interest" description="Disordered" evidence="1">
    <location>
        <begin position="1680"/>
        <end position="1747"/>
    </location>
</feature>
<feature type="region of interest" description="Disordered" evidence="1">
    <location>
        <begin position="1449"/>
        <end position="1492"/>
    </location>
</feature>
<dbReference type="KEGG" id="cvr:CHLNCDRAFT_59371"/>
<sequence>MEGEALLNDASAITLFEVFMHILEDHPGASDMPTVCEGSAGEVLGEVVEECPFIHHSQQLRSGAVAPQCNSIGSEDGAGKPAGGEQDIEMGLRQPPGAASMAAAAGAVAGAATMAGAALARASGAAAAALPGGIPGGMPSVAATAASPAVVVTAPAAGSPMRAAAAAAAAPAPKPPAAAPGDEEGDEEELSAENLLFIRQLQQSQKQRRPALGSLFTPGADAEQAPPSPLAQSASGGAGAGTFYRSGSLQTITEHQQQVQPEAAQGQVGWHQQQPEGSAPASEAGGDAELYYSSMPAAVGRQLARQLHEHQLQEAAASLAAEGPAPSGTLAAGAAGSASEAPTGHTRTASSDELYYSSMPAMVGRQLAQQLHQQLQEAPEPPPRPPLPHPPPAATLAPAASSDAGASPVTAAAAVAAAGAAGASGTAAHAPPPDIPLGYYSSLPAAVGRQLGAQLRHEMAAAGGAAGQPASPHQQPALQPPAGGEDLHLGYYSSLPAAVGRQLAQQLKQEQFAAGAATAAAGAAPHQEQQGVASGQPQQPAPSQDLPAAYYSSLPAAAGRDLQRQLQQQLATSQARGGAAAAAAEEIQPAAPRGDAAGGQAAGADHYSTMPAALGRSLQRQLAEQLEAGPASEAGTSRSSSMEPGGAGTTGTAVAGGPLQRKVPPFGSSGDVRRPPRPGGVRPSPSNEALSQHPAAAAAAAAGLHAATPRPGSSRQHRLATPAPRGQAAWEDYHRTVTGAAGPSLAAEVQRQLAAQRAGAGAPSSATTAAAGPLTALPQRDLLGRKIAAGPGAGAGPGEATGAGALSEMRSRLVAGLKRYFHAKRMEGLLSGMRILDYACDHAAERTQEPLGMWRLLEKEVAGNLTTRIMARCLMWVARCWRSSPRWLQAATSWPVKKVSGFLRRVLGQRMLVSCEVAVEYYLSMIHSPQIQWLQQSEEAWPLQQEVEVEVDAAYRFIIDREIEAPDRFQAIQSYRAAMAVLRQQLTFVHELFESGMVDGGEKDDMTAPLDKRMRHLEITGPVWKPPRPRTVLRGLPFMQVLPDELFRAILAAGTVKDMRTGVAFWASSDLPEVSQGEAGPGCYVVLSGVIRRIHQRPDGTTKEYYQGIGGVVGALLAITGTRLPGVETAVAEGNTLGKGPVLFHIPQSAMHLVKLRANEGDPGAALLRLQLLRMGAAFVTESCESDVAESIHLHLLQLAAARMGRALKRRPTRHSSSRLHSAAGTAPGSPRAGAGPQPEALPRLQPAPPAAPLPASSGLRRSSSLARLSAWRQLQPQPQGGTGGDDEDEDENEGGLMGRLPSQLQHLQRQAAPAPSGLRTSKSFGGHLAELMQQIAKEEFEEMNRGGGGGGGPSHLQQACGVEEGYEEGGPTSPGASEGGPAGSSTADLPAMAAGAGGGTPGPAANGHAEPASSRGLLSASSVPRGSGSADAAGHAVAAAAAKAARAMRHRARAAERRAPQFAPEEAGGATPTPGTPPRRYRGSDGGAETAANTGAALAGAGSGGLPAGLRRVSATGEHDWEAALAAAAAAAAAPPAPRILPWLWAPRYRFNAGAGVRLAGEQRWAAGPSGALLLACLTEGGEAPAGVAEAEAAAAAAAAAEAAAAADVEAAAALQSHPLDLSSAGSQGGQAVGAEGGEGSGRGAGTARRALRVASSVASPATRATSGFLRMMPWQHRYSRGSNSASQGGEADGGAAADGSSHTPSSGDGSGHGGSAMQQQLRVPLERLARSRPSDAAARSVHSAR</sequence>
<feature type="region of interest" description="Disordered" evidence="1">
    <location>
        <begin position="1365"/>
        <end position="1431"/>
    </location>
</feature>
<feature type="compositionally biased region" description="Low complexity" evidence="1">
    <location>
        <begin position="460"/>
        <end position="477"/>
    </location>
</feature>
<feature type="domain" description="Cyclic nucleotide-binding" evidence="2">
    <location>
        <begin position="1074"/>
        <end position="1132"/>
    </location>
</feature>
<feature type="compositionally biased region" description="Low complexity" evidence="1">
    <location>
        <begin position="581"/>
        <end position="595"/>
    </location>
</feature>
<feature type="compositionally biased region" description="Low complexity" evidence="1">
    <location>
        <begin position="695"/>
        <end position="707"/>
    </location>
</feature>
<protein>
    <recommendedName>
        <fullName evidence="2">Cyclic nucleotide-binding domain-containing protein</fullName>
    </recommendedName>
</protein>
<feature type="compositionally biased region" description="Low complexity" evidence="1">
    <location>
        <begin position="1736"/>
        <end position="1747"/>
    </location>
</feature>
<feature type="region of interest" description="Disordered" evidence="1">
    <location>
        <begin position="1207"/>
        <end position="1299"/>
    </location>
</feature>
<feature type="region of interest" description="Disordered" evidence="1">
    <location>
        <begin position="581"/>
        <end position="603"/>
    </location>
</feature>
<feature type="compositionally biased region" description="Gly residues" evidence="1">
    <location>
        <begin position="1628"/>
        <end position="1646"/>
    </location>
</feature>
<feature type="compositionally biased region" description="Pro residues" evidence="1">
    <location>
        <begin position="379"/>
        <end position="393"/>
    </location>
</feature>
<feature type="region of interest" description="Disordered" evidence="1">
    <location>
        <begin position="1623"/>
        <end position="1660"/>
    </location>
</feature>
<dbReference type="OMA" id="ELYYSSM"/>
<feature type="compositionally biased region" description="Low complexity" evidence="1">
    <location>
        <begin position="1647"/>
        <end position="1660"/>
    </location>
</feature>
<feature type="compositionally biased region" description="Low complexity" evidence="1">
    <location>
        <begin position="1254"/>
        <end position="1271"/>
    </location>
</feature>
<feature type="compositionally biased region" description="Low complexity" evidence="1">
    <location>
        <begin position="1384"/>
        <end position="1395"/>
    </location>
</feature>
<dbReference type="RefSeq" id="XP_005843089.1">
    <property type="nucleotide sequence ID" value="XM_005843027.1"/>
</dbReference>
<feature type="compositionally biased region" description="Polar residues" evidence="1">
    <location>
        <begin position="245"/>
        <end position="255"/>
    </location>
</feature>
<dbReference type="PROSITE" id="PS50042">
    <property type="entry name" value="CNMP_BINDING_3"/>
    <property type="match status" value="1"/>
</dbReference>
<dbReference type="GeneID" id="17350369"/>
<dbReference type="OrthoDB" id="441412at2759"/>
<feature type="compositionally biased region" description="Acidic residues" evidence="1">
    <location>
        <begin position="1285"/>
        <end position="1294"/>
    </location>
</feature>
<reference evidence="3 4" key="1">
    <citation type="journal article" date="2010" name="Plant Cell">
        <title>The Chlorella variabilis NC64A genome reveals adaptation to photosymbiosis, coevolution with viruses, and cryptic sex.</title>
        <authorList>
            <person name="Blanc G."/>
            <person name="Duncan G."/>
            <person name="Agarkova I."/>
            <person name="Borodovsky M."/>
            <person name="Gurnon J."/>
            <person name="Kuo A."/>
            <person name="Lindquist E."/>
            <person name="Lucas S."/>
            <person name="Pangilinan J."/>
            <person name="Polle J."/>
            <person name="Salamov A."/>
            <person name="Terry A."/>
            <person name="Yamada T."/>
            <person name="Dunigan D.D."/>
            <person name="Grigoriev I.V."/>
            <person name="Claverie J.M."/>
            <person name="Van Etten J.L."/>
        </authorList>
    </citation>
    <scope>NUCLEOTIDE SEQUENCE [LARGE SCALE GENOMIC DNA]</scope>
    <source>
        <strain evidence="3 4">NC64A</strain>
    </source>
</reference>
<feature type="compositionally biased region" description="Basic and acidic residues" evidence="1">
    <location>
        <begin position="1726"/>
        <end position="1735"/>
    </location>
</feature>
<evidence type="ECO:0000256" key="1">
    <source>
        <dbReference type="SAM" id="MobiDB-lite"/>
    </source>
</evidence>
<keyword evidence="4" id="KW-1185">Reference proteome</keyword>
<feature type="compositionally biased region" description="Low complexity" evidence="1">
    <location>
        <begin position="1461"/>
        <end position="1474"/>
    </location>
</feature>
<feature type="region of interest" description="Disordered" evidence="1">
    <location>
        <begin position="365"/>
        <end position="407"/>
    </location>
</feature>
<feature type="region of interest" description="Disordered" evidence="1">
    <location>
        <begin position="624"/>
        <end position="728"/>
    </location>
</feature>
<feature type="compositionally biased region" description="Low complexity" evidence="1">
    <location>
        <begin position="313"/>
        <end position="344"/>
    </location>
</feature>
<evidence type="ECO:0000313" key="3">
    <source>
        <dbReference type="EMBL" id="EFN50987.1"/>
    </source>
</evidence>
<evidence type="ECO:0000313" key="4">
    <source>
        <dbReference type="Proteomes" id="UP000008141"/>
    </source>
</evidence>
<feature type="compositionally biased region" description="Low complexity" evidence="1">
    <location>
        <begin position="1686"/>
        <end position="1709"/>
    </location>
</feature>
<feature type="region of interest" description="Disordered" evidence="1">
    <location>
        <begin position="213"/>
        <end position="288"/>
    </location>
</feature>
<dbReference type="Proteomes" id="UP000008141">
    <property type="component" value="Unassembled WGS sequence"/>
</dbReference>
<dbReference type="InterPro" id="IPR000595">
    <property type="entry name" value="cNMP-bd_dom"/>
</dbReference>
<dbReference type="EMBL" id="GL433870">
    <property type="protein sequence ID" value="EFN50987.1"/>
    <property type="molecule type" value="Genomic_DNA"/>
</dbReference>
<organism evidence="4">
    <name type="scientific">Chlorella variabilis</name>
    <name type="common">Green alga</name>
    <dbReference type="NCBI Taxonomy" id="554065"/>
    <lineage>
        <taxon>Eukaryota</taxon>
        <taxon>Viridiplantae</taxon>
        <taxon>Chlorophyta</taxon>
        <taxon>core chlorophytes</taxon>
        <taxon>Trebouxiophyceae</taxon>
        <taxon>Chlorellales</taxon>
        <taxon>Chlorellaceae</taxon>
        <taxon>Chlorella clade</taxon>
        <taxon>Chlorella</taxon>
    </lineage>
</organism>
<feature type="region of interest" description="Disordered" evidence="1">
    <location>
        <begin position="69"/>
        <end position="92"/>
    </location>
</feature>
<feature type="compositionally biased region" description="Basic residues" evidence="1">
    <location>
        <begin position="1207"/>
        <end position="1218"/>
    </location>
</feature>
<feature type="compositionally biased region" description="Acidic residues" evidence="1">
    <location>
        <begin position="181"/>
        <end position="190"/>
    </location>
</feature>
<dbReference type="InParanoid" id="E1ZT89"/>
<name>E1ZT89_CHLVA</name>
<evidence type="ECO:0000259" key="2">
    <source>
        <dbReference type="PROSITE" id="PS50042"/>
    </source>
</evidence>
<feature type="compositionally biased region" description="Low complexity" evidence="1">
    <location>
        <begin position="365"/>
        <end position="378"/>
    </location>
</feature>
<feature type="region of interest" description="Disordered" evidence="1">
    <location>
        <begin position="459"/>
        <end position="485"/>
    </location>
</feature>
<feature type="region of interest" description="Disordered" evidence="1">
    <location>
        <begin position="306"/>
        <end position="353"/>
    </location>
</feature>
<feature type="region of interest" description="Disordered" evidence="1">
    <location>
        <begin position="167"/>
        <end position="190"/>
    </location>
</feature>
<feature type="compositionally biased region" description="Low complexity" evidence="1">
    <location>
        <begin position="394"/>
        <end position="407"/>
    </location>
</feature>
<feature type="region of interest" description="Disordered" evidence="1">
    <location>
        <begin position="518"/>
        <end position="547"/>
    </location>
</feature>
<feature type="compositionally biased region" description="Low complexity" evidence="1">
    <location>
        <begin position="256"/>
        <end position="269"/>
    </location>
</feature>
<gene>
    <name evidence="3" type="ORF">CHLNCDRAFT_59371</name>
</gene>
<accession>E1ZT89</accession>